<keyword evidence="1" id="KW-0472">Membrane</keyword>
<dbReference type="AlphaFoldDB" id="A0A2G1WKK4"/>
<protein>
    <submittedName>
        <fullName evidence="2">Uncharacterized protein</fullName>
    </submittedName>
</protein>
<comment type="caution">
    <text evidence="2">The sequence shown here is derived from an EMBL/GenBank/DDBJ whole genome shotgun (WGS) entry which is preliminary data.</text>
</comment>
<keyword evidence="3" id="KW-1185">Reference proteome</keyword>
<sequence length="199" mass="18656">MPSLRRRLVGAALLAAGAVTFGVAITIAPVIVPEVGTASGTPDIVVPSPVSLLAAPALLAAGSVLLVSGGATLRDAGLSARAALLAPALGAVGALAFGTGIGTEFGAPLTAFAASGTLTALSTGPPGTIAAGAAAGATVAPVVRAATTEDTVALLVGATLLLASIAVGSESPLTLAAGGVTGALAVGALWAIDPATWRP</sequence>
<feature type="transmembrane region" description="Helical" evidence="1">
    <location>
        <begin position="123"/>
        <end position="143"/>
    </location>
</feature>
<dbReference type="EMBL" id="NHOA01000037">
    <property type="protein sequence ID" value="PHQ39475.1"/>
    <property type="molecule type" value="Genomic_DNA"/>
</dbReference>
<accession>A0A2G1WKK4</accession>
<proteinExistence type="predicted"/>
<reference evidence="2 3" key="1">
    <citation type="journal article" date="2014" name="Front. Microbiol.">
        <title>Population and genomic analysis of the genus Halorubrum.</title>
        <authorList>
            <person name="Fullmer M.S."/>
            <person name="Soucy S.M."/>
            <person name="Swithers K.S."/>
            <person name="Makkay A.M."/>
            <person name="Wheeler R."/>
            <person name="Ventosa A."/>
            <person name="Gogarten J.P."/>
            <person name="Papke R.T."/>
        </authorList>
    </citation>
    <scope>NUCLEOTIDE SEQUENCE [LARGE SCALE GENOMIC DNA]</scope>
    <source>
        <strain evidence="2 3">C49</strain>
    </source>
</reference>
<feature type="transmembrane region" description="Helical" evidence="1">
    <location>
        <begin position="52"/>
        <end position="71"/>
    </location>
</feature>
<feature type="transmembrane region" description="Helical" evidence="1">
    <location>
        <begin position="83"/>
        <end position="103"/>
    </location>
</feature>
<keyword evidence="1" id="KW-1133">Transmembrane helix</keyword>
<evidence type="ECO:0000313" key="3">
    <source>
        <dbReference type="Proteomes" id="UP000222824"/>
    </source>
</evidence>
<dbReference type="RefSeq" id="WP_099254767.1">
    <property type="nucleotide sequence ID" value="NZ_NHOA01000037.1"/>
</dbReference>
<dbReference type="Proteomes" id="UP000222824">
    <property type="component" value="Unassembled WGS sequence"/>
</dbReference>
<organism evidence="2 3">
    <name type="scientific">Halorubrum persicum</name>
    <dbReference type="NCBI Taxonomy" id="1383844"/>
    <lineage>
        <taxon>Archaea</taxon>
        <taxon>Methanobacteriati</taxon>
        <taxon>Methanobacteriota</taxon>
        <taxon>Stenosarchaea group</taxon>
        <taxon>Halobacteria</taxon>
        <taxon>Halobacteriales</taxon>
        <taxon>Haloferacaceae</taxon>
        <taxon>Halorubrum</taxon>
    </lineage>
</organism>
<feature type="transmembrane region" description="Helical" evidence="1">
    <location>
        <begin position="150"/>
        <end position="167"/>
    </location>
</feature>
<keyword evidence="1" id="KW-0812">Transmembrane</keyword>
<name>A0A2G1WKK4_9EURY</name>
<evidence type="ECO:0000313" key="2">
    <source>
        <dbReference type="EMBL" id="PHQ39475.1"/>
    </source>
</evidence>
<feature type="transmembrane region" description="Helical" evidence="1">
    <location>
        <begin position="173"/>
        <end position="192"/>
    </location>
</feature>
<gene>
    <name evidence="2" type="ORF">DJ69_05915</name>
</gene>
<feature type="transmembrane region" description="Helical" evidence="1">
    <location>
        <begin position="12"/>
        <end position="32"/>
    </location>
</feature>
<evidence type="ECO:0000256" key="1">
    <source>
        <dbReference type="SAM" id="Phobius"/>
    </source>
</evidence>